<feature type="transmembrane region" description="Helical" evidence="6">
    <location>
        <begin position="244"/>
        <end position="264"/>
    </location>
</feature>
<dbReference type="InterPro" id="IPR001851">
    <property type="entry name" value="ABC_transp_permease"/>
</dbReference>
<dbReference type="Pfam" id="PF02653">
    <property type="entry name" value="BPD_transp_2"/>
    <property type="match status" value="1"/>
</dbReference>
<evidence type="ECO:0000256" key="1">
    <source>
        <dbReference type="ARBA" id="ARBA00004651"/>
    </source>
</evidence>
<feature type="transmembrane region" description="Helical" evidence="6">
    <location>
        <begin position="114"/>
        <end position="133"/>
    </location>
</feature>
<dbReference type="EMBL" id="BAABDQ010000041">
    <property type="protein sequence ID" value="GAA3606066.1"/>
    <property type="molecule type" value="Genomic_DNA"/>
</dbReference>
<evidence type="ECO:0000256" key="4">
    <source>
        <dbReference type="ARBA" id="ARBA00022989"/>
    </source>
</evidence>
<proteinExistence type="predicted"/>
<evidence type="ECO:0000313" key="8">
    <source>
        <dbReference type="Proteomes" id="UP001500630"/>
    </source>
</evidence>
<evidence type="ECO:0000256" key="5">
    <source>
        <dbReference type="ARBA" id="ARBA00023136"/>
    </source>
</evidence>
<keyword evidence="8" id="KW-1185">Reference proteome</keyword>
<gene>
    <name evidence="7" type="ORF">GCM10022419_108650</name>
</gene>
<sequence length="373" mass="37450">MKLIPHLRGAAVGLLSSGAAVVLAAVAASLILVATGASPIEAARAMVLNGLSDTSSAIILNSAAAYYLSAVAVAFTFRLNLFNIGTEGQYRISALCAAAVGAGLSLPAPLGQVVIVAAAMIAGAAWAAVPALLKTLKGVNEVISTIALNFIAIGLISYLLAPGRLGSGSGSNMGTAPIPDGLRDPGIDIAAEGARLHWSSLLAVVAGIGFYLLIERTVFGFDLRAAGRSADAARSGGVPMGRTIVIAMVLSGATAGLIGMPSLLGDSGSFSLSFPSGLGFIGIAVALFGGNRAAGMAIGALLFSFLDNSSNVLQLMDVSNEVVRIMEGLIILAVVITNRLTSRWRTGRARPDRLKDVPAMSAAPAGANTGGGA</sequence>
<protein>
    <submittedName>
        <fullName evidence="7">ABC transporter permease</fullName>
    </submittedName>
</protein>
<keyword evidence="3 6" id="KW-0812">Transmembrane</keyword>
<evidence type="ECO:0000256" key="3">
    <source>
        <dbReference type="ARBA" id="ARBA00022692"/>
    </source>
</evidence>
<dbReference type="CDD" id="cd06580">
    <property type="entry name" value="TM_PBP1_transp_TpRbsC_like"/>
    <property type="match status" value="1"/>
</dbReference>
<evidence type="ECO:0000313" key="7">
    <source>
        <dbReference type="EMBL" id="GAA3606066.1"/>
    </source>
</evidence>
<organism evidence="7 8">
    <name type="scientific">Nonomuraea rosea</name>
    <dbReference type="NCBI Taxonomy" id="638574"/>
    <lineage>
        <taxon>Bacteria</taxon>
        <taxon>Bacillati</taxon>
        <taxon>Actinomycetota</taxon>
        <taxon>Actinomycetes</taxon>
        <taxon>Streptosporangiales</taxon>
        <taxon>Streptosporangiaceae</taxon>
        <taxon>Nonomuraea</taxon>
    </lineage>
</organism>
<name>A0ABP6ZDG2_9ACTN</name>
<reference evidence="8" key="1">
    <citation type="journal article" date="2019" name="Int. J. Syst. Evol. Microbiol.">
        <title>The Global Catalogue of Microorganisms (GCM) 10K type strain sequencing project: providing services to taxonomists for standard genome sequencing and annotation.</title>
        <authorList>
            <consortium name="The Broad Institute Genomics Platform"/>
            <consortium name="The Broad Institute Genome Sequencing Center for Infectious Disease"/>
            <person name="Wu L."/>
            <person name="Ma J."/>
        </authorList>
    </citation>
    <scope>NUCLEOTIDE SEQUENCE [LARGE SCALE GENOMIC DNA]</scope>
    <source>
        <strain evidence="8">JCM 17326</strain>
    </source>
</reference>
<accession>A0ABP6ZDG2</accession>
<comment type="subcellular location">
    <subcellularLocation>
        <location evidence="1">Cell membrane</location>
        <topology evidence="1">Multi-pass membrane protein</topology>
    </subcellularLocation>
</comment>
<dbReference type="RefSeq" id="WP_345574574.1">
    <property type="nucleotide sequence ID" value="NZ_BAABDQ010000041.1"/>
</dbReference>
<keyword evidence="2" id="KW-1003">Cell membrane</keyword>
<evidence type="ECO:0000256" key="2">
    <source>
        <dbReference type="ARBA" id="ARBA00022475"/>
    </source>
</evidence>
<feature type="transmembrane region" description="Helical" evidence="6">
    <location>
        <begin position="142"/>
        <end position="161"/>
    </location>
</feature>
<evidence type="ECO:0000256" key="6">
    <source>
        <dbReference type="SAM" id="Phobius"/>
    </source>
</evidence>
<keyword evidence="5 6" id="KW-0472">Membrane</keyword>
<dbReference type="PANTHER" id="PTHR47089:SF1">
    <property type="entry name" value="GUANOSINE ABC TRANSPORTER PERMEASE PROTEIN NUPP"/>
    <property type="match status" value="1"/>
</dbReference>
<feature type="transmembrane region" description="Helical" evidence="6">
    <location>
        <begin position="89"/>
        <end position="108"/>
    </location>
</feature>
<keyword evidence="4 6" id="KW-1133">Transmembrane helix</keyword>
<feature type="transmembrane region" description="Helical" evidence="6">
    <location>
        <begin position="196"/>
        <end position="214"/>
    </location>
</feature>
<dbReference type="PANTHER" id="PTHR47089">
    <property type="entry name" value="ABC TRANSPORTER, PERMEASE PROTEIN"/>
    <property type="match status" value="1"/>
</dbReference>
<comment type="caution">
    <text evidence="7">The sequence shown here is derived from an EMBL/GenBank/DDBJ whole genome shotgun (WGS) entry which is preliminary data.</text>
</comment>
<feature type="transmembrane region" description="Helical" evidence="6">
    <location>
        <begin position="12"/>
        <end position="37"/>
    </location>
</feature>
<dbReference type="Proteomes" id="UP001500630">
    <property type="component" value="Unassembled WGS sequence"/>
</dbReference>
<feature type="transmembrane region" description="Helical" evidence="6">
    <location>
        <begin position="57"/>
        <end position="77"/>
    </location>
</feature>